<keyword evidence="2" id="KW-1185">Reference proteome</keyword>
<dbReference type="Proteomes" id="UP000076858">
    <property type="component" value="Unassembled WGS sequence"/>
</dbReference>
<evidence type="ECO:0000313" key="1">
    <source>
        <dbReference type="EMBL" id="KZS03616.1"/>
    </source>
</evidence>
<evidence type="ECO:0000313" key="2">
    <source>
        <dbReference type="Proteomes" id="UP000076858"/>
    </source>
</evidence>
<dbReference type="EMBL" id="LRGB01003241">
    <property type="protein sequence ID" value="KZS03616.1"/>
    <property type="molecule type" value="Genomic_DNA"/>
</dbReference>
<reference evidence="1 2" key="1">
    <citation type="submission" date="2016-03" db="EMBL/GenBank/DDBJ databases">
        <title>EvidentialGene: Evidence-directed Construction of Genes on Genomes.</title>
        <authorList>
            <person name="Gilbert D.G."/>
            <person name="Choi J.-H."/>
            <person name="Mockaitis K."/>
            <person name="Colbourne J."/>
            <person name="Pfrender M."/>
        </authorList>
    </citation>
    <scope>NUCLEOTIDE SEQUENCE [LARGE SCALE GENOMIC DNA]</scope>
    <source>
        <strain evidence="1 2">Xinb3</strain>
        <tissue evidence="1">Complete organism</tissue>
    </source>
</reference>
<gene>
    <name evidence="1" type="ORF">APZ42_033619</name>
</gene>
<organism evidence="1 2">
    <name type="scientific">Daphnia magna</name>
    <dbReference type="NCBI Taxonomy" id="35525"/>
    <lineage>
        <taxon>Eukaryota</taxon>
        <taxon>Metazoa</taxon>
        <taxon>Ecdysozoa</taxon>
        <taxon>Arthropoda</taxon>
        <taxon>Crustacea</taxon>
        <taxon>Branchiopoda</taxon>
        <taxon>Diplostraca</taxon>
        <taxon>Cladocera</taxon>
        <taxon>Anomopoda</taxon>
        <taxon>Daphniidae</taxon>
        <taxon>Daphnia</taxon>
    </lineage>
</organism>
<protein>
    <submittedName>
        <fullName evidence="1">Uncharacterized protein</fullName>
    </submittedName>
</protein>
<sequence length="147" mass="16812">MPKFPIILTKTIFFSDDDQEKQQIVRQNALEMWKAKTACLLSVLLKRRLRRVLSNNHRPVGTLWTRFHNSEPEREKHSLYTTIPLAEMSLADDITFRNITRMSPTLFNQVLVMVGSQLFKKRFGSSHPLLATSSGDISDLLHSDGSG</sequence>
<dbReference type="OrthoDB" id="5971912at2759"/>
<name>A0A164KXH1_9CRUS</name>
<proteinExistence type="predicted"/>
<comment type="caution">
    <text evidence="1">The sequence shown here is derived from an EMBL/GenBank/DDBJ whole genome shotgun (WGS) entry which is preliminary data.</text>
</comment>
<dbReference type="AlphaFoldDB" id="A0A164KXH1"/>
<accession>A0A164KXH1</accession>